<dbReference type="PROSITE" id="PS01125">
    <property type="entry name" value="ROK"/>
    <property type="match status" value="1"/>
</dbReference>
<dbReference type="SUPFAM" id="SSF46785">
    <property type="entry name" value="Winged helix' DNA-binding domain"/>
    <property type="match status" value="1"/>
</dbReference>
<dbReference type="EMBL" id="JAUSUA010000002">
    <property type="protein sequence ID" value="MDQ0207328.1"/>
    <property type="molecule type" value="Genomic_DNA"/>
</dbReference>
<dbReference type="Gene3D" id="3.30.420.40">
    <property type="match status" value="2"/>
</dbReference>
<dbReference type="Gene3D" id="1.10.10.10">
    <property type="entry name" value="Winged helix-like DNA-binding domain superfamily/Winged helix DNA-binding domain"/>
    <property type="match status" value="1"/>
</dbReference>
<keyword evidence="6" id="KW-1185">Reference proteome</keyword>
<evidence type="ECO:0000256" key="2">
    <source>
        <dbReference type="ARBA" id="ARBA00006479"/>
    </source>
</evidence>
<dbReference type="InterPro" id="IPR000600">
    <property type="entry name" value="ROK"/>
</dbReference>
<dbReference type="PANTHER" id="PTHR18964:SF149">
    <property type="entry name" value="BIFUNCTIONAL UDP-N-ACETYLGLUCOSAMINE 2-EPIMERASE_N-ACETYLMANNOSAMINE KINASE"/>
    <property type="match status" value="1"/>
</dbReference>
<dbReference type="GO" id="GO:0016301">
    <property type="term" value="F:kinase activity"/>
    <property type="evidence" value="ECO:0007669"/>
    <property type="project" value="UniProtKB-KW"/>
</dbReference>
<keyword evidence="3" id="KW-0859">Xylose metabolism</keyword>
<keyword evidence="5" id="KW-0808">Transferase</keyword>
<dbReference type="PANTHER" id="PTHR18964">
    <property type="entry name" value="ROK (REPRESSOR, ORF, KINASE) FAMILY"/>
    <property type="match status" value="1"/>
</dbReference>
<feature type="domain" description="HTH marR-type" evidence="4">
    <location>
        <begin position="15"/>
        <end position="61"/>
    </location>
</feature>
<dbReference type="Pfam" id="PF01047">
    <property type="entry name" value="MarR"/>
    <property type="match status" value="1"/>
</dbReference>
<dbReference type="Pfam" id="PF00480">
    <property type="entry name" value="ROK"/>
    <property type="match status" value="1"/>
</dbReference>
<keyword evidence="5" id="KW-0418">Kinase</keyword>
<dbReference type="RefSeq" id="WP_306982521.1">
    <property type="nucleotide sequence ID" value="NZ_JAUSUA010000002.1"/>
</dbReference>
<keyword evidence="3" id="KW-0119">Carbohydrate metabolism</keyword>
<name>A0ABT9YI97_9BACI</name>
<dbReference type="InterPro" id="IPR000835">
    <property type="entry name" value="HTH_MarR-typ"/>
</dbReference>
<protein>
    <submittedName>
        <fullName evidence="5">NBD/HSP70 family sugar kinase</fullName>
    </submittedName>
</protein>
<dbReference type="Proteomes" id="UP001225034">
    <property type="component" value="Unassembled WGS sequence"/>
</dbReference>
<dbReference type="InterPro" id="IPR043129">
    <property type="entry name" value="ATPase_NBD"/>
</dbReference>
<comment type="function">
    <text evidence="1">Transcriptional repressor of xylose-utilizing enzymes.</text>
</comment>
<sequence>MSHFFAKLSREQMKTYNQKLILRLLKEHGTLSKAQLSEFSQLTVPAVTGFIKTLCDNKLIEEVGPTKTSRGRFPSLFRLKTDNIHVLAVTIATSHVKASIIDLNGQIQKIYQASLPPNSAPDQAMEYVRKLIDQCQHDRYHILGLGIGVHGIVDIDEGLLVFPPQLSWRSYPIVEELKKSYSYPILVDNDCNAMAIGERWFGSAKEGQTSVTLNVDYGIGAGIYMNNSVFRGSHHAAGQIGHTTIEENGPTCPCGNDGCLEMFASEPSILRHLTSHISSGVASIAKDIAGDVQSIRINHLYDAALLNDELSCSLISRAGTLTGKGVSGLINILNPDRIILTGGLLRSEDTFFEPFKKAILDHSIKSNTRHLEVLKSNLGEHRDVIGAASLWIDKLFNSQVTLESLNIQSTKVNS</sequence>
<gene>
    <name evidence="5" type="ORF">J2S05_002127</name>
</gene>
<comment type="similarity">
    <text evidence="2">Belongs to the ROK (NagC/XylR) family.</text>
</comment>
<organism evidence="5 6">
    <name type="scientific">Alkalicoccobacillus murimartini</name>
    <dbReference type="NCBI Taxonomy" id="171685"/>
    <lineage>
        <taxon>Bacteria</taxon>
        <taxon>Bacillati</taxon>
        <taxon>Bacillota</taxon>
        <taxon>Bacilli</taxon>
        <taxon>Bacillales</taxon>
        <taxon>Bacillaceae</taxon>
        <taxon>Alkalicoccobacillus</taxon>
    </lineage>
</organism>
<proteinExistence type="inferred from homology"/>
<reference evidence="5 6" key="1">
    <citation type="submission" date="2023-07" db="EMBL/GenBank/DDBJ databases">
        <title>Genomic Encyclopedia of Type Strains, Phase IV (KMG-IV): sequencing the most valuable type-strain genomes for metagenomic binning, comparative biology and taxonomic classification.</title>
        <authorList>
            <person name="Goeker M."/>
        </authorList>
    </citation>
    <scope>NUCLEOTIDE SEQUENCE [LARGE SCALE GENOMIC DNA]</scope>
    <source>
        <strain evidence="5 6">DSM 19154</strain>
    </source>
</reference>
<comment type="caution">
    <text evidence="5">The sequence shown here is derived from an EMBL/GenBank/DDBJ whole genome shotgun (WGS) entry which is preliminary data.</text>
</comment>
<dbReference type="InterPro" id="IPR036390">
    <property type="entry name" value="WH_DNA-bd_sf"/>
</dbReference>
<evidence type="ECO:0000256" key="3">
    <source>
        <dbReference type="ARBA" id="ARBA00022629"/>
    </source>
</evidence>
<evidence type="ECO:0000259" key="4">
    <source>
        <dbReference type="Pfam" id="PF01047"/>
    </source>
</evidence>
<dbReference type="InterPro" id="IPR049874">
    <property type="entry name" value="ROK_cs"/>
</dbReference>
<evidence type="ECO:0000313" key="6">
    <source>
        <dbReference type="Proteomes" id="UP001225034"/>
    </source>
</evidence>
<dbReference type="SUPFAM" id="SSF53067">
    <property type="entry name" value="Actin-like ATPase domain"/>
    <property type="match status" value="1"/>
</dbReference>
<evidence type="ECO:0000256" key="1">
    <source>
        <dbReference type="ARBA" id="ARBA00002486"/>
    </source>
</evidence>
<dbReference type="InterPro" id="IPR036388">
    <property type="entry name" value="WH-like_DNA-bd_sf"/>
</dbReference>
<accession>A0ABT9YI97</accession>
<evidence type="ECO:0000313" key="5">
    <source>
        <dbReference type="EMBL" id="MDQ0207328.1"/>
    </source>
</evidence>